<dbReference type="InterPro" id="IPR028082">
    <property type="entry name" value="Peripla_BP_I"/>
</dbReference>
<keyword evidence="2" id="KW-0238">DNA-binding</keyword>
<dbReference type="EMBL" id="VCIW01000011">
    <property type="protein sequence ID" value="TLS51131.1"/>
    <property type="molecule type" value="Genomic_DNA"/>
</dbReference>
<dbReference type="SUPFAM" id="SSF53822">
    <property type="entry name" value="Periplasmic binding protein-like I"/>
    <property type="match status" value="1"/>
</dbReference>
<dbReference type="SUPFAM" id="SSF47413">
    <property type="entry name" value="lambda repressor-like DNA-binding domains"/>
    <property type="match status" value="1"/>
</dbReference>
<dbReference type="InterPro" id="IPR046335">
    <property type="entry name" value="LacI/GalR-like_sensor"/>
</dbReference>
<evidence type="ECO:0000256" key="1">
    <source>
        <dbReference type="ARBA" id="ARBA00023015"/>
    </source>
</evidence>
<dbReference type="InterPro" id="IPR001387">
    <property type="entry name" value="Cro/C1-type_HTH"/>
</dbReference>
<evidence type="ECO:0000259" key="4">
    <source>
        <dbReference type="PROSITE" id="PS50932"/>
    </source>
</evidence>
<dbReference type="InterPro" id="IPR000843">
    <property type="entry name" value="HTH_LacI"/>
</dbReference>
<reference evidence="6 7" key="1">
    <citation type="submission" date="2019-05" db="EMBL/GenBank/DDBJ databases">
        <authorList>
            <person name="Narsing Rao M.P."/>
            <person name="Li W.J."/>
        </authorList>
    </citation>
    <scope>NUCLEOTIDE SEQUENCE [LARGE SCALE GENOMIC DNA]</scope>
    <source>
        <strain evidence="6 7">SYSU_K30003</strain>
    </source>
</reference>
<dbReference type="GO" id="GO:0003700">
    <property type="term" value="F:DNA-binding transcription factor activity"/>
    <property type="evidence" value="ECO:0007669"/>
    <property type="project" value="TreeGrafter"/>
</dbReference>
<sequence length="384" mass="42990">MVRCREWERSQYRRAFASRGVWSNAGRPGLRHFGNVPEIEETRTGRRPPMGPTIHDVARLAGTSKSTVSRYLNGQQVKKATQDALEKAIAELNYHRNAHARRLVMNKTYTIGIVIDDISNIFYSGMIKGIEAVARRNGYNCIFLSWTSNFDKETSFLNYLYEGQVDGLILASFRKRNEEDVRAIRDAGYPIALIGDHCELEGVFSVDVDNAAGIEEVVTYLHGIGHRRIGYISGQNDLSASKYRYKGYRRTMEALGMPVREEWVVESDWTNQGGYEAMRRLAGEADVTAVVVSSDEAAIGALRALKELGRSVPRELSVAGFDDIPVAGWVDPALTTVRQPFRDIGTLAAEGLFRKIEGTENTPRSHLLRPKFIVRDSCGPAEWA</sequence>
<evidence type="ECO:0000313" key="6">
    <source>
        <dbReference type="EMBL" id="TLS51131.1"/>
    </source>
</evidence>
<dbReference type="PANTHER" id="PTHR30146">
    <property type="entry name" value="LACI-RELATED TRANSCRIPTIONAL REPRESSOR"/>
    <property type="match status" value="1"/>
</dbReference>
<feature type="domain" description="HTH lacI-type" evidence="4">
    <location>
        <begin position="52"/>
        <end position="105"/>
    </location>
</feature>
<keyword evidence="3" id="KW-0804">Transcription</keyword>
<keyword evidence="1" id="KW-0805">Transcription regulation</keyword>
<evidence type="ECO:0000256" key="3">
    <source>
        <dbReference type="ARBA" id="ARBA00023163"/>
    </source>
</evidence>
<dbReference type="GO" id="GO:0000976">
    <property type="term" value="F:transcription cis-regulatory region binding"/>
    <property type="evidence" value="ECO:0007669"/>
    <property type="project" value="TreeGrafter"/>
</dbReference>
<comment type="caution">
    <text evidence="6">The sequence shown here is derived from an EMBL/GenBank/DDBJ whole genome shotgun (WGS) entry which is preliminary data.</text>
</comment>
<dbReference type="PROSITE" id="PS50932">
    <property type="entry name" value="HTH_LACI_2"/>
    <property type="match status" value="1"/>
</dbReference>
<accession>A0A5R9G5S3</accession>
<dbReference type="PROSITE" id="PS50943">
    <property type="entry name" value="HTH_CROC1"/>
    <property type="match status" value="1"/>
</dbReference>
<dbReference type="InterPro" id="IPR010982">
    <property type="entry name" value="Lambda_DNA-bd_dom_sf"/>
</dbReference>
<dbReference type="SMART" id="SM00354">
    <property type="entry name" value="HTH_LACI"/>
    <property type="match status" value="1"/>
</dbReference>
<feature type="domain" description="HTH cro/C1-type" evidence="5">
    <location>
        <begin position="53"/>
        <end position="92"/>
    </location>
</feature>
<name>A0A5R9G5S3_9BACL</name>
<dbReference type="Pfam" id="PF00356">
    <property type="entry name" value="LacI"/>
    <property type="match status" value="1"/>
</dbReference>
<dbReference type="CDD" id="cd01392">
    <property type="entry name" value="HTH_LacI"/>
    <property type="match status" value="1"/>
</dbReference>
<protein>
    <submittedName>
        <fullName evidence="6">LacI family transcriptional regulator</fullName>
    </submittedName>
</protein>
<dbReference type="Gene3D" id="1.10.260.40">
    <property type="entry name" value="lambda repressor-like DNA-binding domains"/>
    <property type="match status" value="1"/>
</dbReference>
<dbReference type="AlphaFoldDB" id="A0A5R9G5S3"/>
<keyword evidence="7" id="KW-1185">Reference proteome</keyword>
<evidence type="ECO:0000256" key="2">
    <source>
        <dbReference type="ARBA" id="ARBA00023125"/>
    </source>
</evidence>
<dbReference type="Pfam" id="PF13377">
    <property type="entry name" value="Peripla_BP_3"/>
    <property type="match status" value="1"/>
</dbReference>
<organism evidence="6 7">
    <name type="scientific">Paenibacillus antri</name>
    <dbReference type="NCBI Taxonomy" id="2582848"/>
    <lineage>
        <taxon>Bacteria</taxon>
        <taxon>Bacillati</taxon>
        <taxon>Bacillota</taxon>
        <taxon>Bacilli</taxon>
        <taxon>Bacillales</taxon>
        <taxon>Paenibacillaceae</taxon>
        <taxon>Paenibacillus</taxon>
    </lineage>
</organism>
<dbReference type="PANTHER" id="PTHR30146:SF109">
    <property type="entry name" value="HTH-TYPE TRANSCRIPTIONAL REGULATOR GALS"/>
    <property type="match status" value="1"/>
</dbReference>
<dbReference type="Gene3D" id="3.40.50.2300">
    <property type="match status" value="2"/>
</dbReference>
<proteinExistence type="predicted"/>
<gene>
    <name evidence="6" type="ORF">FE782_17245</name>
</gene>
<evidence type="ECO:0000259" key="5">
    <source>
        <dbReference type="PROSITE" id="PS50943"/>
    </source>
</evidence>
<evidence type="ECO:0000313" key="7">
    <source>
        <dbReference type="Proteomes" id="UP000309676"/>
    </source>
</evidence>
<dbReference type="Proteomes" id="UP000309676">
    <property type="component" value="Unassembled WGS sequence"/>
</dbReference>
<dbReference type="CDD" id="cd06267">
    <property type="entry name" value="PBP1_LacI_sugar_binding-like"/>
    <property type="match status" value="1"/>
</dbReference>